<reference evidence="8 9" key="1">
    <citation type="submission" date="2021-01" db="EMBL/GenBank/DDBJ databases">
        <title>Cercospora kikuchii MAFF 305040 whole genome shotgun sequence.</title>
        <authorList>
            <person name="Kashiwa T."/>
            <person name="Suzuki T."/>
        </authorList>
    </citation>
    <scope>NUCLEOTIDE SEQUENCE [LARGE SCALE GENOMIC DNA]</scope>
    <source>
        <strain evidence="8 9">MAFF 305040</strain>
    </source>
</reference>
<dbReference type="OrthoDB" id="1047367at2759"/>
<dbReference type="Gene3D" id="3.50.50.60">
    <property type="entry name" value="FAD/NAD(P)-binding domain"/>
    <property type="match status" value="1"/>
</dbReference>
<evidence type="ECO:0000256" key="3">
    <source>
        <dbReference type="ARBA" id="ARBA00022827"/>
    </source>
</evidence>
<protein>
    <recommendedName>
        <fullName evidence="7">FAD-binding domain-containing protein</fullName>
    </recommendedName>
</protein>
<gene>
    <name evidence="8" type="ORF">CKM354_001116300</name>
</gene>
<keyword evidence="5" id="KW-0503">Monooxygenase</keyword>
<comment type="similarity">
    <text evidence="1">Belongs to the paxM FAD-dependent monooxygenase family.</text>
</comment>
<proteinExistence type="inferred from homology"/>
<evidence type="ECO:0000256" key="1">
    <source>
        <dbReference type="ARBA" id="ARBA00007992"/>
    </source>
</evidence>
<evidence type="ECO:0000313" key="9">
    <source>
        <dbReference type="Proteomes" id="UP000825890"/>
    </source>
</evidence>
<keyword evidence="4" id="KW-0560">Oxidoreductase</keyword>
<dbReference type="InterPro" id="IPR036188">
    <property type="entry name" value="FAD/NAD-bd_sf"/>
</dbReference>
<dbReference type="InterPro" id="IPR023375">
    <property type="entry name" value="ADC_dom_sf"/>
</dbReference>
<evidence type="ECO:0000259" key="7">
    <source>
        <dbReference type="Pfam" id="PF01494"/>
    </source>
</evidence>
<dbReference type="GO" id="GO:0071949">
    <property type="term" value="F:FAD binding"/>
    <property type="evidence" value="ECO:0007669"/>
    <property type="project" value="InterPro"/>
</dbReference>
<comment type="caution">
    <text evidence="8">The sequence shown here is derived from an EMBL/GenBank/DDBJ whole genome shotgun (WGS) entry which is preliminary data.</text>
</comment>
<feature type="region of interest" description="Disordered" evidence="6">
    <location>
        <begin position="1"/>
        <end position="26"/>
    </location>
</feature>
<dbReference type="SUPFAM" id="SSF51905">
    <property type="entry name" value="FAD/NAD(P)-binding domain"/>
    <property type="match status" value="1"/>
</dbReference>
<evidence type="ECO:0000256" key="6">
    <source>
        <dbReference type="SAM" id="MobiDB-lite"/>
    </source>
</evidence>
<dbReference type="Gene3D" id="2.40.400.10">
    <property type="entry name" value="Acetoacetate decarboxylase-like"/>
    <property type="match status" value="1"/>
</dbReference>
<dbReference type="PRINTS" id="PR00420">
    <property type="entry name" value="RNGMNOXGNASE"/>
</dbReference>
<dbReference type="GO" id="GO:0004497">
    <property type="term" value="F:monooxygenase activity"/>
    <property type="evidence" value="ECO:0007669"/>
    <property type="project" value="UniProtKB-KW"/>
</dbReference>
<keyword evidence="9" id="KW-1185">Reference proteome</keyword>
<keyword evidence="3" id="KW-0274">FAD</keyword>
<dbReference type="RefSeq" id="XP_044662577.1">
    <property type="nucleotide sequence ID" value="XM_044806642.1"/>
</dbReference>
<dbReference type="EMBL" id="BOLY01000007">
    <property type="protein sequence ID" value="GIZ48090.1"/>
    <property type="molecule type" value="Genomic_DNA"/>
</dbReference>
<dbReference type="GO" id="GO:0016829">
    <property type="term" value="F:lyase activity"/>
    <property type="evidence" value="ECO:0007669"/>
    <property type="project" value="InterPro"/>
</dbReference>
<evidence type="ECO:0000256" key="4">
    <source>
        <dbReference type="ARBA" id="ARBA00023002"/>
    </source>
</evidence>
<evidence type="ECO:0000256" key="5">
    <source>
        <dbReference type="ARBA" id="ARBA00023033"/>
    </source>
</evidence>
<organism evidence="8 9">
    <name type="scientific">Cercospora kikuchii</name>
    <dbReference type="NCBI Taxonomy" id="84275"/>
    <lineage>
        <taxon>Eukaryota</taxon>
        <taxon>Fungi</taxon>
        <taxon>Dikarya</taxon>
        <taxon>Ascomycota</taxon>
        <taxon>Pezizomycotina</taxon>
        <taxon>Dothideomycetes</taxon>
        <taxon>Dothideomycetidae</taxon>
        <taxon>Mycosphaerellales</taxon>
        <taxon>Mycosphaerellaceae</taxon>
        <taxon>Cercospora</taxon>
    </lineage>
</organism>
<sequence length="719" mass="79542">MLQQQGGSGEAWPNASAEHHDGRCSNAVHESATAGPLSVIIVGGGIGGLSAAIALRRAGHNVIVLEQGTAEVQDGAPIHLQPNSNGIVRQLGLTPEFFGAKQVTRVTEYARNGSLLRSIDMVESNKKWQHSWQLVSFDNIQTELSRTAMRKQGQGQPVDIRYSSSVVSTDYENARATLSTGEIVQGDVLIGADGVFSVTRKALPGAADITPSFCGHSALHFVVSKKEALGDPATEKFVPKDGEIVTWLGDYARLVAYPCRSDELLEFVCIQLGEKQGNEIDDSNTKRRDNLMCMSDDLGDAFQALLAKANKRSATHWPLLDMAKLPTWTNRKLALLGEAAHTFHPHHEFGAGQAIEDAAAIAVVLPLGTASEEVEERLKLYETCRYRRAHRIQEYAQMAESHKGGNEAIHEFTDYHLCHDEFDSATKKFDEWKWAKNPKLYWRMPIAFGPTPGPRQALYTNQPQPARHSTFTTASIKFKTSRTFLQNLFPTSSFTFKDPGTIAYASLSQTTLDRMEWLGGSGYKHFGLYIHGVRYTKQDGTTIDGTYLPLLFENLTDPIISGRDELGFPKVYCAIDVRRRKDSYHVRTSWQEATFGKFNLDDLEASDPGTTAKPASDGSDYGTLTYKYIPAVGEPGKADVAYAVVVPHEETAKQMPSEVTRVWESKRPSFEFDDLTPTDLPTLHHIVSTLKRMRVYEYVSGKIVEGLGVPDVSSARRIE</sequence>
<dbReference type="GeneID" id="68296738"/>
<feature type="domain" description="FAD-binding" evidence="7">
    <location>
        <begin position="38"/>
        <end position="393"/>
    </location>
</feature>
<dbReference type="InterPro" id="IPR002938">
    <property type="entry name" value="FAD-bd"/>
</dbReference>
<dbReference type="InterPro" id="IPR050493">
    <property type="entry name" value="FAD-dep_Monooxygenase_BioMet"/>
</dbReference>
<keyword evidence="2" id="KW-0285">Flavoprotein</keyword>
<dbReference type="Pfam" id="PF01494">
    <property type="entry name" value="FAD_binding_3"/>
    <property type="match status" value="1"/>
</dbReference>
<dbReference type="Pfam" id="PF06314">
    <property type="entry name" value="ADC"/>
    <property type="match status" value="1"/>
</dbReference>
<accession>A0A9P3FL58</accession>
<evidence type="ECO:0000256" key="2">
    <source>
        <dbReference type="ARBA" id="ARBA00022630"/>
    </source>
</evidence>
<dbReference type="AlphaFoldDB" id="A0A9P3FL58"/>
<dbReference type="InterPro" id="IPR010451">
    <property type="entry name" value="Acetoacetate_decarboxylase"/>
</dbReference>
<name>A0A9P3FL58_9PEZI</name>
<dbReference type="PANTHER" id="PTHR13789:SF261">
    <property type="entry name" value="HYDROXYLASE, PUTATIVE (AFU_ORTHOLOGUE AFUA_7G00590)-RELATED"/>
    <property type="match status" value="1"/>
</dbReference>
<evidence type="ECO:0000313" key="8">
    <source>
        <dbReference type="EMBL" id="GIZ48090.1"/>
    </source>
</evidence>
<dbReference type="PANTHER" id="PTHR13789">
    <property type="entry name" value="MONOOXYGENASE"/>
    <property type="match status" value="1"/>
</dbReference>
<dbReference type="Proteomes" id="UP000825890">
    <property type="component" value="Unassembled WGS sequence"/>
</dbReference>
<dbReference type="SUPFAM" id="SSF160104">
    <property type="entry name" value="Acetoacetate decarboxylase-like"/>
    <property type="match status" value="1"/>
</dbReference>